<organism evidence="2 3">
    <name type="scientific">Cellulomonas triticagri</name>
    <dbReference type="NCBI Taxonomy" id="2483352"/>
    <lineage>
        <taxon>Bacteria</taxon>
        <taxon>Bacillati</taxon>
        <taxon>Actinomycetota</taxon>
        <taxon>Actinomycetes</taxon>
        <taxon>Micrococcales</taxon>
        <taxon>Cellulomonadaceae</taxon>
        <taxon>Cellulomonas</taxon>
    </lineage>
</organism>
<evidence type="ECO:0000256" key="1">
    <source>
        <dbReference type="SAM" id="MobiDB-lite"/>
    </source>
</evidence>
<evidence type="ECO:0000313" key="2">
    <source>
        <dbReference type="EMBL" id="RMI12844.1"/>
    </source>
</evidence>
<evidence type="ECO:0000313" key="3">
    <source>
        <dbReference type="Proteomes" id="UP000269289"/>
    </source>
</evidence>
<proteinExistence type="predicted"/>
<protein>
    <submittedName>
        <fullName evidence="2">Uncharacterized protein</fullName>
    </submittedName>
</protein>
<keyword evidence="3" id="KW-1185">Reference proteome</keyword>
<name>A0A3M2JIE1_9CELL</name>
<gene>
    <name evidence="2" type="ORF">EBM89_07010</name>
</gene>
<accession>A0A3M2JIE1</accession>
<dbReference type="EMBL" id="RFFI01000028">
    <property type="protein sequence ID" value="RMI12844.1"/>
    <property type="molecule type" value="Genomic_DNA"/>
</dbReference>
<sequence length="89" mass="9049">MGTRLDHAEALVLPDDLTAGLDALPGAREHGDRVRRGARQAVPRRVAARVATRHAGGAGRGASADGPAGIPSRRDGDPGEAAAQPSSPR</sequence>
<dbReference type="Proteomes" id="UP000269289">
    <property type="component" value="Unassembled WGS sequence"/>
</dbReference>
<feature type="compositionally biased region" description="Low complexity" evidence="1">
    <location>
        <begin position="39"/>
        <end position="69"/>
    </location>
</feature>
<comment type="caution">
    <text evidence="2">The sequence shown here is derived from an EMBL/GenBank/DDBJ whole genome shotgun (WGS) entry which is preliminary data.</text>
</comment>
<reference evidence="2 3" key="1">
    <citation type="submission" date="2018-10" db="EMBL/GenBank/DDBJ databases">
        <title>Isolation, diversity and antifungal activity of actinobacteria from wheat.</title>
        <authorList>
            <person name="Han C."/>
        </authorList>
    </citation>
    <scope>NUCLEOTIDE SEQUENCE [LARGE SCALE GENOMIC DNA]</scope>
    <source>
        <strain evidence="2 3">NEAU-YY56</strain>
    </source>
</reference>
<dbReference type="AlphaFoldDB" id="A0A3M2JIE1"/>
<feature type="region of interest" description="Disordered" evidence="1">
    <location>
        <begin position="22"/>
        <end position="89"/>
    </location>
</feature>